<evidence type="ECO:0000313" key="2">
    <source>
        <dbReference type="EMBL" id="MBW0572936.1"/>
    </source>
</evidence>
<organism evidence="2 3">
    <name type="scientific">Austropuccinia psidii MF-1</name>
    <dbReference type="NCBI Taxonomy" id="1389203"/>
    <lineage>
        <taxon>Eukaryota</taxon>
        <taxon>Fungi</taxon>
        <taxon>Dikarya</taxon>
        <taxon>Basidiomycota</taxon>
        <taxon>Pucciniomycotina</taxon>
        <taxon>Pucciniomycetes</taxon>
        <taxon>Pucciniales</taxon>
        <taxon>Sphaerophragmiaceae</taxon>
        <taxon>Austropuccinia</taxon>
    </lineage>
</organism>
<accession>A0A9Q3K3F4</accession>
<gene>
    <name evidence="2" type="ORF">O181_112651</name>
</gene>
<keyword evidence="3" id="KW-1185">Reference proteome</keyword>
<evidence type="ECO:0000259" key="1">
    <source>
        <dbReference type="Pfam" id="PF07727"/>
    </source>
</evidence>
<name>A0A9Q3K3F4_9BASI</name>
<dbReference type="EMBL" id="AVOT02091027">
    <property type="protein sequence ID" value="MBW0572936.1"/>
    <property type="molecule type" value="Genomic_DNA"/>
</dbReference>
<reference evidence="2" key="1">
    <citation type="submission" date="2021-03" db="EMBL/GenBank/DDBJ databases">
        <title>Draft genome sequence of rust myrtle Austropuccinia psidii MF-1, a brazilian biotype.</title>
        <authorList>
            <person name="Quecine M.C."/>
            <person name="Pachon D.M.R."/>
            <person name="Bonatelli M.L."/>
            <person name="Correr F.H."/>
            <person name="Franceschini L.M."/>
            <person name="Leite T.F."/>
            <person name="Margarido G.R.A."/>
            <person name="Almeida C.A."/>
            <person name="Ferrarezi J.A."/>
            <person name="Labate C.A."/>
        </authorList>
    </citation>
    <scope>NUCLEOTIDE SEQUENCE</scope>
    <source>
        <strain evidence="2">MF-1</strain>
    </source>
</reference>
<dbReference type="PANTHER" id="PTHR11439">
    <property type="entry name" value="GAG-POL-RELATED RETROTRANSPOSON"/>
    <property type="match status" value="1"/>
</dbReference>
<dbReference type="Pfam" id="PF07727">
    <property type="entry name" value="RVT_2"/>
    <property type="match status" value="1"/>
</dbReference>
<dbReference type="Proteomes" id="UP000765509">
    <property type="component" value="Unassembled WGS sequence"/>
</dbReference>
<dbReference type="AlphaFoldDB" id="A0A9Q3K3F4"/>
<dbReference type="PANTHER" id="PTHR11439:SF463">
    <property type="entry name" value="REVERSE TRANSCRIPTASE TY1_COPIA-TYPE DOMAIN-CONTAINING PROTEIN"/>
    <property type="match status" value="1"/>
</dbReference>
<comment type="caution">
    <text evidence="2">The sequence shown here is derived from an EMBL/GenBank/DDBJ whole genome shotgun (WGS) entry which is preliminary data.</text>
</comment>
<protein>
    <recommendedName>
        <fullName evidence="1">Reverse transcriptase Ty1/copia-type domain-containing protein</fullName>
    </recommendedName>
</protein>
<evidence type="ECO:0000313" key="3">
    <source>
        <dbReference type="Proteomes" id="UP000765509"/>
    </source>
</evidence>
<proteinExistence type="predicted"/>
<dbReference type="OrthoDB" id="413760at2759"/>
<dbReference type="InterPro" id="IPR013103">
    <property type="entry name" value="RVT_2"/>
</dbReference>
<sequence>MDNIAIFGKHVHYFKDEVMKEFEIKDVGPADLMLGIKVTYCTDYISFDQQNFTKSLLDLHGIINCNSVATPLVSNEHLSLASISEISDFGKLKVNFCSAVGSMNYLSTATRPKLLFAVSTLSQYLENPGMPHWKAFLHVLKNLKGARDLGLIYPRGMNVGILAYSDADWGNCHVSQWSVTGFLATVGASLVLWRTRKQPAASLSTTEEEYKSLCDLTSELLWFGQ</sequence>
<feature type="domain" description="Reverse transcriptase Ty1/copia-type" evidence="1">
    <location>
        <begin position="10"/>
        <end position="73"/>
    </location>
</feature>
<dbReference type="CDD" id="cd09272">
    <property type="entry name" value="RNase_HI_RT_Ty1"/>
    <property type="match status" value="1"/>
</dbReference>